<dbReference type="InterPro" id="IPR025101">
    <property type="entry name" value="DUF4012"/>
</dbReference>
<evidence type="ECO:0008006" key="4">
    <source>
        <dbReference type="Google" id="ProtNLM"/>
    </source>
</evidence>
<keyword evidence="1" id="KW-0472">Membrane</keyword>
<dbReference type="Proteomes" id="UP000178857">
    <property type="component" value="Unassembled WGS sequence"/>
</dbReference>
<dbReference type="Pfam" id="PF13196">
    <property type="entry name" value="DUF4012"/>
    <property type="match status" value="1"/>
</dbReference>
<reference evidence="2 3" key="1">
    <citation type="journal article" date="2016" name="Nat. Commun.">
        <title>Thousands of microbial genomes shed light on interconnected biogeochemical processes in an aquifer system.</title>
        <authorList>
            <person name="Anantharaman K."/>
            <person name="Brown C.T."/>
            <person name="Hug L.A."/>
            <person name="Sharon I."/>
            <person name="Castelle C.J."/>
            <person name="Probst A.J."/>
            <person name="Thomas B.C."/>
            <person name="Singh A."/>
            <person name="Wilkins M.J."/>
            <person name="Karaoz U."/>
            <person name="Brodie E.L."/>
            <person name="Williams K.H."/>
            <person name="Hubbard S.S."/>
            <person name="Banfield J.F."/>
        </authorList>
    </citation>
    <scope>NUCLEOTIDE SEQUENCE [LARGE SCALE GENOMIC DNA]</scope>
</reference>
<keyword evidence="1" id="KW-0812">Transmembrane</keyword>
<dbReference type="STRING" id="1802069.A2970_01485"/>
<evidence type="ECO:0000256" key="1">
    <source>
        <dbReference type="SAM" id="Phobius"/>
    </source>
</evidence>
<sequence length="741" mass="84773">MSMVFETEIIHEKQKAIVISKKNYSFLDGLKARLQKASVEYFFSSRAPNNLKIFDYCFLINEGLNADIIKKYPEKKIIFILLSQKGKVPHDFKYRNAKVVSVQGTHLEESDIDKILWFAFSKTSEDFLKLAPKSLAKPGFEATRKFDWKRFTTRKFIFLTIIFLVFIYHTLFVVPLLISAAATWASYNRLKKEDIARSENSLQTAGFYLKLTKRLYSLPRPTFRLLGFALFVDNAVDLLERGQTVMVEVVSLTKNGKQLASLLFAKNKTATVKSDVALRLTLANRSLDVISENLAVMAENLPARFRLVDAIELLTKSEKILDYFQTIVSSPIQKKYLIFFANNRELRPGGGFLGSFGILRMADYTIEGLEVYDVYDADGQLTVKVDPPQPIAEFLNQPYWFLRDSNFSPDFLENYERALFFLEKEMNLSGFDGSILITTSAIENILSPFGDLHVSDYKETVNAQNFYLKTQFQVERDFFPGSTQKRNFLSSLINQIFINLDRVSFADLGSMIKKSLDEKQIVAYVEDKGVQSFLDSTFWSGRVIEPKCNIQENCIIDFVFPYDANLGANKANYFVNKNLYLKTSVDADGKISHVLSIQYKNSSPSLVFPTGLYRNYFQVLLPKDSFVESVTKNGVLVEDIDQADDVYKRVGFFFEVAPKETVEIKINYSLSRYVSSQKEIYQFIIQKQIGAPNSDFVLELKPASNIQVLNQNFSPIVKGREIVYNTSLSTDKIFLIELVKQ</sequence>
<organism evidence="2 3">
    <name type="scientific">Candidatus Roizmanbacteria bacterium RIFCSPLOWO2_01_FULL_44_13</name>
    <dbReference type="NCBI Taxonomy" id="1802069"/>
    <lineage>
        <taxon>Bacteria</taxon>
        <taxon>Candidatus Roizmaniibacteriota</taxon>
    </lineage>
</organism>
<evidence type="ECO:0000313" key="3">
    <source>
        <dbReference type="Proteomes" id="UP000178857"/>
    </source>
</evidence>
<comment type="caution">
    <text evidence="2">The sequence shown here is derived from an EMBL/GenBank/DDBJ whole genome shotgun (WGS) entry which is preliminary data.</text>
</comment>
<evidence type="ECO:0000313" key="2">
    <source>
        <dbReference type="EMBL" id="OGK52674.1"/>
    </source>
</evidence>
<feature type="transmembrane region" description="Helical" evidence="1">
    <location>
        <begin position="156"/>
        <end position="187"/>
    </location>
</feature>
<accession>A0A1F7JAN3</accession>
<gene>
    <name evidence="2" type="ORF">A2970_01485</name>
</gene>
<dbReference type="EMBL" id="MGAT01000017">
    <property type="protein sequence ID" value="OGK52674.1"/>
    <property type="molecule type" value="Genomic_DNA"/>
</dbReference>
<proteinExistence type="predicted"/>
<keyword evidence="1" id="KW-1133">Transmembrane helix</keyword>
<protein>
    <recommendedName>
        <fullName evidence="4">DUF4012 domain-containing protein</fullName>
    </recommendedName>
</protein>
<dbReference type="AlphaFoldDB" id="A0A1F7JAN3"/>
<name>A0A1F7JAN3_9BACT</name>